<dbReference type="HOGENOM" id="CLU_3207484_0_0_1"/>
<evidence type="ECO:0000313" key="2">
    <source>
        <dbReference type="EMBL" id="EER44939.1"/>
    </source>
</evidence>
<evidence type="ECO:0000313" key="3">
    <source>
        <dbReference type="Proteomes" id="UP000002624"/>
    </source>
</evidence>
<feature type="compositionally biased region" description="Basic residues" evidence="1">
    <location>
        <begin position="31"/>
        <end position="45"/>
    </location>
</feature>
<feature type="region of interest" description="Disordered" evidence="1">
    <location>
        <begin position="1"/>
        <end position="45"/>
    </location>
</feature>
<proteinExistence type="predicted"/>
<dbReference type="EMBL" id="GG692419">
    <property type="protein sequence ID" value="EER44939.1"/>
    <property type="molecule type" value="Genomic_DNA"/>
</dbReference>
<feature type="compositionally biased region" description="Basic and acidic residues" evidence="1">
    <location>
        <begin position="1"/>
        <end position="17"/>
    </location>
</feature>
<reference evidence="3" key="1">
    <citation type="submission" date="2009-05" db="EMBL/GenBank/DDBJ databases">
        <title>The genome sequence of Ajellomyces capsulatus strain H143.</title>
        <authorList>
            <person name="Champion M."/>
            <person name="Cuomo C.A."/>
            <person name="Ma L.-J."/>
            <person name="Henn M.R."/>
            <person name="Sil A."/>
            <person name="Goldman B."/>
            <person name="Young S.K."/>
            <person name="Kodira C.D."/>
            <person name="Zeng Q."/>
            <person name="Koehrsen M."/>
            <person name="Alvarado L."/>
            <person name="Berlin A.M."/>
            <person name="Borenstein D."/>
            <person name="Chen Z."/>
            <person name="Engels R."/>
            <person name="Freedman E."/>
            <person name="Gellesch M."/>
            <person name="Goldberg J."/>
            <person name="Griggs A."/>
            <person name="Gujja S."/>
            <person name="Heiman D.I."/>
            <person name="Hepburn T.A."/>
            <person name="Howarth C."/>
            <person name="Jen D."/>
            <person name="Larson L."/>
            <person name="Lewis B."/>
            <person name="Mehta T."/>
            <person name="Park D."/>
            <person name="Pearson M."/>
            <person name="Roberts A."/>
            <person name="Saif S."/>
            <person name="Shea T.D."/>
            <person name="Shenoy N."/>
            <person name="Sisk P."/>
            <person name="Stolte C."/>
            <person name="Sykes S."/>
            <person name="Walk T."/>
            <person name="White J."/>
            <person name="Yandava C."/>
            <person name="Klein B."/>
            <person name="McEwen J.G."/>
            <person name="Puccia R."/>
            <person name="Goldman G.H."/>
            <person name="Felipe M.S."/>
            <person name="Nino-Vega G."/>
            <person name="San-Blas G."/>
            <person name="Taylor J.W."/>
            <person name="Mendoza L."/>
            <person name="Galagan J.E."/>
            <person name="Nusbaum C."/>
            <person name="Birren B.W."/>
        </authorList>
    </citation>
    <scope>NUCLEOTIDE SEQUENCE [LARGE SCALE GENOMIC DNA]</scope>
    <source>
        <strain evidence="3">H143</strain>
    </source>
</reference>
<gene>
    <name evidence="2" type="ORF">HCDG_00518</name>
</gene>
<dbReference type="AlphaFoldDB" id="C6H1D6"/>
<name>C6H1D6_AJECH</name>
<organism evidence="2 3">
    <name type="scientific">Ajellomyces capsulatus (strain H143)</name>
    <name type="common">Darling's disease fungus</name>
    <name type="synonym">Histoplasma capsulatum</name>
    <dbReference type="NCBI Taxonomy" id="544712"/>
    <lineage>
        <taxon>Eukaryota</taxon>
        <taxon>Fungi</taxon>
        <taxon>Dikarya</taxon>
        <taxon>Ascomycota</taxon>
        <taxon>Pezizomycotina</taxon>
        <taxon>Eurotiomycetes</taxon>
        <taxon>Eurotiomycetidae</taxon>
        <taxon>Onygenales</taxon>
        <taxon>Ajellomycetaceae</taxon>
        <taxon>Histoplasma</taxon>
    </lineage>
</organism>
<protein>
    <submittedName>
        <fullName evidence="2">Uncharacterized protein</fullName>
    </submittedName>
</protein>
<dbReference type="Proteomes" id="UP000002624">
    <property type="component" value="Unassembled WGS sequence"/>
</dbReference>
<evidence type="ECO:0000256" key="1">
    <source>
        <dbReference type="SAM" id="MobiDB-lite"/>
    </source>
</evidence>
<accession>C6H1D6</accession>
<sequence>MNKARASVERVRQEQKDILPLNATAEARTRPLAHSRAQRRSQRWS</sequence>
<dbReference type="VEuPathDB" id="FungiDB:HCDG_00518"/>